<keyword evidence="2" id="KW-1185">Reference proteome</keyword>
<comment type="caution">
    <text evidence="1">The sequence shown here is derived from an EMBL/GenBank/DDBJ whole genome shotgun (WGS) entry which is preliminary data.</text>
</comment>
<dbReference type="AlphaFoldDB" id="A0A074J2T2"/>
<sequence>MLNQDIVFRDTYWLLCIFLADKAIFDMTPEDQ</sequence>
<organism evidence="1 2">
    <name type="scientific">Thioclava indica</name>
    <dbReference type="NCBI Taxonomy" id="1353528"/>
    <lineage>
        <taxon>Bacteria</taxon>
        <taxon>Pseudomonadati</taxon>
        <taxon>Pseudomonadota</taxon>
        <taxon>Alphaproteobacteria</taxon>
        <taxon>Rhodobacterales</taxon>
        <taxon>Paracoccaceae</taxon>
        <taxon>Thioclava</taxon>
    </lineage>
</organism>
<reference evidence="1 2" key="1">
    <citation type="journal article" date="2015" name="Antonie Van Leeuwenhoek">
        <title>Thioclava indica sp. nov., isolated from surface seawater of the Indian Ocean.</title>
        <authorList>
            <person name="Liu Y."/>
            <person name="Lai Q."/>
            <person name="Du J."/>
            <person name="Xu H."/>
            <person name="Jiang L."/>
            <person name="Shao Z."/>
        </authorList>
    </citation>
    <scope>NUCLEOTIDE SEQUENCE [LARGE SCALE GENOMIC DNA]</scope>
    <source>
        <strain evidence="1 2">DT23-4</strain>
    </source>
</reference>
<protein>
    <submittedName>
        <fullName evidence="1">Uncharacterized protein</fullName>
    </submittedName>
</protein>
<proteinExistence type="predicted"/>
<dbReference type="Proteomes" id="UP000027471">
    <property type="component" value="Unassembled WGS sequence"/>
</dbReference>
<gene>
    <name evidence="1" type="ORF">DT23_18940</name>
</gene>
<evidence type="ECO:0000313" key="2">
    <source>
        <dbReference type="Proteomes" id="UP000027471"/>
    </source>
</evidence>
<evidence type="ECO:0000313" key="1">
    <source>
        <dbReference type="EMBL" id="KEO50829.1"/>
    </source>
</evidence>
<name>A0A074J2T2_9RHOB</name>
<accession>A0A074J2T2</accession>
<dbReference type="EMBL" id="AUNB01000100">
    <property type="protein sequence ID" value="KEO50829.1"/>
    <property type="molecule type" value="Genomic_DNA"/>
</dbReference>